<dbReference type="Proteomes" id="UP000011632">
    <property type="component" value="Unassembled WGS sequence"/>
</dbReference>
<evidence type="ECO:0000313" key="7">
    <source>
        <dbReference type="Proteomes" id="UP000011632"/>
    </source>
</evidence>
<dbReference type="RefSeq" id="WP_006432594.1">
    <property type="nucleotide sequence ID" value="NZ_AOID01000051.1"/>
</dbReference>
<dbReference type="InterPro" id="IPR032808">
    <property type="entry name" value="DoxX"/>
</dbReference>
<sequence length="159" mass="17141">MRSSFQRETRQDRQDSAGGTLHRTATDEDSIASSGPFRLGRVLFGAVLAFMAVDNLRNLEERVQYAESKNAPMPSLSVPATSGGLLFGGIGVALWRVPAASAAAVAAFFVGATPLMHDFWSVDDPELRQQEFFHFAKNAALLGAALAFVKLGLSEDPRE</sequence>
<dbReference type="GO" id="GO:0016020">
    <property type="term" value="C:membrane"/>
    <property type="evidence" value="ECO:0007669"/>
    <property type="project" value="UniProtKB-SubCell"/>
</dbReference>
<dbReference type="AlphaFoldDB" id="L9XS02"/>
<evidence type="ECO:0000256" key="1">
    <source>
        <dbReference type="ARBA" id="ARBA00004141"/>
    </source>
</evidence>
<comment type="subcellular location">
    <subcellularLocation>
        <location evidence="1">Membrane</location>
        <topology evidence="1">Multi-pass membrane protein</topology>
    </subcellularLocation>
</comment>
<feature type="region of interest" description="Disordered" evidence="5">
    <location>
        <begin position="1"/>
        <end position="31"/>
    </location>
</feature>
<evidence type="ECO:0000256" key="2">
    <source>
        <dbReference type="ARBA" id="ARBA00022692"/>
    </source>
</evidence>
<dbReference type="PATRIC" id="fig|1227496.3.peg.3522"/>
<gene>
    <name evidence="6" type="ORF">C489_17464</name>
</gene>
<proteinExistence type="predicted"/>
<dbReference type="EMBL" id="AOID01000051">
    <property type="protein sequence ID" value="ELY64564.1"/>
    <property type="molecule type" value="Genomic_DNA"/>
</dbReference>
<protein>
    <submittedName>
        <fullName evidence="6">DoxX family protein</fullName>
    </submittedName>
</protein>
<keyword evidence="4" id="KW-0472">Membrane</keyword>
<accession>L9XS02</accession>
<feature type="compositionally biased region" description="Basic and acidic residues" evidence="5">
    <location>
        <begin position="1"/>
        <end position="15"/>
    </location>
</feature>
<dbReference type="OrthoDB" id="340328at2157"/>
<keyword evidence="3" id="KW-1133">Transmembrane helix</keyword>
<organism evidence="6 7">
    <name type="scientific">Natrinema versiforme JCM 10478</name>
    <dbReference type="NCBI Taxonomy" id="1227496"/>
    <lineage>
        <taxon>Archaea</taxon>
        <taxon>Methanobacteriati</taxon>
        <taxon>Methanobacteriota</taxon>
        <taxon>Stenosarchaea group</taxon>
        <taxon>Halobacteria</taxon>
        <taxon>Halobacteriales</taxon>
        <taxon>Natrialbaceae</taxon>
        <taxon>Natrinema</taxon>
    </lineage>
</organism>
<reference evidence="6 7" key="1">
    <citation type="journal article" date="2014" name="PLoS Genet.">
        <title>Phylogenetically driven sequencing of extremely halophilic archaea reveals strategies for static and dynamic osmo-response.</title>
        <authorList>
            <person name="Becker E.A."/>
            <person name="Seitzer P.M."/>
            <person name="Tritt A."/>
            <person name="Larsen D."/>
            <person name="Krusor M."/>
            <person name="Yao A.I."/>
            <person name="Wu D."/>
            <person name="Madern D."/>
            <person name="Eisen J.A."/>
            <person name="Darling A.E."/>
            <person name="Facciotti M.T."/>
        </authorList>
    </citation>
    <scope>NUCLEOTIDE SEQUENCE [LARGE SCALE GENOMIC DNA]</scope>
    <source>
        <strain evidence="6 7">JCM 10478</strain>
    </source>
</reference>
<evidence type="ECO:0000313" key="6">
    <source>
        <dbReference type="EMBL" id="ELY64564.1"/>
    </source>
</evidence>
<name>L9XS02_9EURY</name>
<comment type="caution">
    <text evidence="6">The sequence shown here is derived from an EMBL/GenBank/DDBJ whole genome shotgun (WGS) entry which is preliminary data.</text>
</comment>
<dbReference type="Pfam" id="PF07681">
    <property type="entry name" value="DoxX"/>
    <property type="match status" value="1"/>
</dbReference>
<evidence type="ECO:0000256" key="4">
    <source>
        <dbReference type="ARBA" id="ARBA00023136"/>
    </source>
</evidence>
<evidence type="ECO:0000256" key="5">
    <source>
        <dbReference type="SAM" id="MobiDB-lite"/>
    </source>
</evidence>
<keyword evidence="2" id="KW-0812">Transmembrane</keyword>
<keyword evidence="7" id="KW-1185">Reference proteome</keyword>
<evidence type="ECO:0000256" key="3">
    <source>
        <dbReference type="ARBA" id="ARBA00022989"/>
    </source>
</evidence>